<evidence type="ECO:0000256" key="4">
    <source>
        <dbReference type="ARBA" id="ARBA00022927"/>
    </source>
</evidence>
<sequence>MDNVGGVDQPKRVVAIFYVLAAIALGIFLEKVLELSLGYAGVNDFAVFSDWTLSTVAGFALAIATAVVVWRIPKTQQVSLEVALELRRVTWPTMRETRAATVAVIVASAVAAVILGLFDLVWSWLSSKIY</sequence>
<keyword evidence="2 8" id="KW-0813">Transport</keyword>
<dbReference type="GO" id="GO:0005886">
    <property type="term" value="C:plasma membrane"/>
    <property type="evidence" value="ECO:0007669"/>
    <property type="project" value="UniProtKB-UniRule"/>
</dbReference>
<dbReference type="KEGG" id="ade:Adeh_1586"/>
<dbReference type="eggNOG" id="COG0690">
    <property type="taxonomic scope" value="Bacteria"/>
</dbReference>
<keyword evidence="6 8" id="KW-0811">Translocation</keyword>
<dbReference type="GO" id="GO:0008320">
    <property type="term" value="F:protein transmembrane transporter activity"/>
    <property type="evidence" value="ECO:0007669"/>
    <property type="project" value="UniProtKB-UniRule"/>
</dbReference>
<dbReference type="GO" id="GO:0009306">
    <property type="term" value="P:protein secretion"/>
    <property type="evidence" value="ECO:0007669"/>
    <property type="project" value="UniProtKB-UniRule"/>
</dbReference>
<reference evidence="9 10" key="1">
    <citation type="submission" date="2006-01" db="EMBL/GenBank/DDBJ databases">
        <title>Complete sequence of Anaeromyxobacter dehalogenans 2CP-C.</title>
        <authorList>
            <consortium name="US DOE Joint Genome Institute"/>
            <person name="Copeland A."/>
            <person name="Lucas S."/>
            <person name="Lapidus A."/>
            <person name="Barry K."/>
            <person name="Detter J.C."/>
            <person name="Glavina T."/>
            <person name="Hammon N."/>
            <person name="Israni S."/>
            <person name="Pitluck S."/>
            <person name="Brettin T."/>
            <person name="Bruce D."/>
            <person name="Han C."/>
            <person name="Tapia R."/>
            <person name="Gilna P."/>
            <person name="Kiss H."/>
            <person name="Schmutz J."/>
            <person name="Larimer F."/>
            <person name="Land M."/>
            <person name="Kyrpides N."/>
            <person name="Anderson I."/>
            <person name="Sanford R.A."/>
            <person name="Ritalahti K.M."/>
            <person name="Thomas H.S."/>
            <person name="Kirby J.R."/>
            <person name="Zhulin I.B."/>
            <person name="Loeffler F.E."/>
            <person name="Richardson P."/>
        </authorList>
    </citation>
    <scope>NUCLEOTIDE SEQUENCE [LARGE SCALE GENOMIC DNA]</scope>
    <source>
        <strain evidence="9 10">2CP-C</strain>
    </source>
</reference>
<evidence type="ECO:0000313" key="9">
    <source>
        <dbReference type="EMBL" id="ABC81359.1"/>
    </source>
</evidence>
<name>Q2II79_ANADE</name>
<proteinExistence type="inferred from homology"/>
<evidence type="ECO:0000256" key="7">
    <source>
        <dbReference type="ARBA" id="ARBA00023136"/>
    </source>
</evidence>
<dbReference type="AlphaFoldDB" id="Q2II79"/>
<dbReference type="Gene3D" id="1.20.5.1030">
    <property type="entry name" value="Preprotein translocase secy subunit"/>
    <property type="match status" value="1"/>
</dbReference>
<keyword evidence="8" id="KW-1003">Cell membrane</keyword>
<dbReference type="STRING" id="290397.Adeh_1586"/>
<dbReference type="GO" id="GO:0065002">
    <property type="term" value="P:intracellular protein transmembrane transport"/>
    <property type="evidence" value="ECO:0007669"/>
    <property type="project" value="UniProtKB-UniRule"/>
</dbReference>
<protein>
    <recommendedName>
        <fullName evidence="8">Protein translocase subunit SecE</fullName>
    </recommendedName>
</protein>
<dbReference type="Pfam" id="PF00584">
    <property type="entry name" value="SecE"/>
    <property type="match status" value="1"/>
</dbReference>
<dbReference type="GO" id="GO:0006605">
    <property type="term" value="P:protein targeting"/>
    <property type="evidence" value="ECO:0007669"/>
    <property type="project" value="UniProtKB-UniRule"/>
</dbReference>
<dbReference type="RefSeq" id="WP_011420642.1">
    <property type="nucleotide sequence ID" value="NC_007760.1"/>
</dbReference>
<keyword evidence="8" id="KW-0997">Cell inner membrane</keyword>
<dbReference type="Proteomes" id="UP000001935">
    <property type="component" value="Chromosome"/>
</dbReference>
<evidence type="ECO:0000313" key="10">
    <source>
        <dbReference type="Proteomes" id="UP000001935"/>
    </source>
</evidence>
<dbReference type="InterPro" id="IPR038379">
    <property type="entry name" value="SecE_sf"/>
</dbReference>
<comment type="similarity">
    <text evidence="8">Belongs to the SecE/SEC61-gamma family.</text>
</comment>
<accession>Q2II79</accession>
<dbReference type="NCBIfam" id="TIGR00964">
    <property type="entry name" value="secE_bact"/>
    <property type="match status" value="1"/>
</dbReference>
<keyword evidence="4 8" id="KW-0653">Protein transport</keyword>
<dbReference type="GO" id="GO:0043952">
    <property type="term" value="P:protein transport by the Sec complex"/>
    <property type="evidence" value="ECO:0007669"/>
    <property type="project" value="UniProtKB-UniRule"/>
</dbReference>
<gene>
    <name evidence="8" type="primary">secE</name>
    <name evidence="9" type="ordered locus">Adeh_1586</name>
</gene>
<organism evidence="9 10">
    <name type="scientific">Anaeromyxobacter dehalogenans (strain 2CP-C)</name>
    <dbReference type="NCBI Taxonomy" id="290397"/>
    <lineage>
        <taxon>Bacteria</taxon>
        <taxon>Pseudomonadati</taxon>
        <taxon>Myxococcota</taxon>
        <taxon>Myxococcia</taxon>
        <taxon>Myxococcales</taxon>
        <taxon>Cystobacterineae</taxon>
        <taxon>Anaeromyxobacteraceae</taxon>
        <taxon>Anaeromyxobacter</taxon>
    </lineage>
</organism>
<comment type="subcellular location">
    <subcellularLocation>
        <location evidence="1">Membrane</location>
    </subcellularLocation>
</comment>
<comment type="caution">
    <text evidence="8">Lacks conserved residue(s) required for the propagation of feature annotation.</text>
</comment>
<evidence type="ECO:0000256" key="1">
    <source>
        <dbReference type="ARBA" id="ARBA00004370"/>
    </source>
</evidence>
<dbReference type="InterPro" id="IPR005807">
    <property type="entry name" value="SecE_bac"/>
</dbReference>
<dbReference type="EMBL" id="CP000251">
    <property type="protein sequence ID" value="ABC81359.1"/>
    <property type="molecule type" value="Genomic_DNA"/>
</dbReference>
<feature type="transmembrane region" description="Helical" evidence="8">
    <location>
        <begin position="102"/>
        <end position="125"/>
    </location>
</feature>
<evidence type="ECO:0000256" key="5">
    <source>
        <dbReference type="ARBA" id="ARBA00022989"/>
    </source>
</evidence>
<dbReference type="InterPro" id="IPR001901">
    <property type="entry name" value="Translocase_SecE/Sec61-g"/>
</dbReference>
<dbReference type="HOGENOM" id="CLU_1764932_0_0_7"/>
<dbReference type="HAMAP" id="MF_00422">
    <property type="entry name" value="SecE"/>
    <property type="match status" value="1"/>
</dbReference>
<evidence type="ECO:0000256" key="2">
    <source>
        <dbReference type="ARBA" id="ARBA00022448"/>
    </source>
</evidence>
<dbReference type="OrthoDB" id="5522837at2"/>
<evidence type="ECO:0000256" key="6">
    <source>
        <dbReference type="ARBA" id="ARBA00023010"/>
    </source>
</evidence>
<comment type="function">
    <text evidence="8">Essential subunit of the Sec protein translocation channel SecYEG. Clamps together the 2 halves of SecY. May contact the channel plug during translocation.</text>
</comment>
<keyword evidence="3 8" id="KW-0812">Transmembrane</keyword>
<keyword evidence="7 8" id="KW-0472">Membrane</keyword>
<feature type="transmembrane region" description="Helical" evidence="8">
    <location>
        <begin position="51"/>
        <end position="70"/>
    </location>
</feature>
<evidence type="ECO:0000256" key="3">
    <source>
        <dbReference type="ARBA" id="ARBA00022692"/>
    </source>
</evidence>
<keyword evidence="5 8" id="KW-1133">Transmembrane helix</keyword>
<feature type="transmembrane region" description="Helical" evidence="8">
    <location>
        <begin position="12"/>
        <end position="29"/>
    </location>
</feature>
<evidence type="ECO:0000256" key="8">
    <source>
        <dbReference type="HAMAP-Rule" id="MF_00422"/>
    </source>
</evidence>
<comment type="subunit">
    <text evidence="8">Component of the Sec protein translocase complex. Heterotrimer consisting of SecY, SecE and SecG subunits. The heterotrimers can form oligomers, although 1 heterotrimer is thought to be able to translocate proteins. Interacts with the ribosome. Interacts with SecDF, and other proteins may be involved. Interacts with SecA.</text>
</comment>